<dbReference type="InterPro" id="IPR025662">
    <property type="entry name" value="Sigma_54_int_dom_ATP-bd_1"/>
</dbReference>
<dbReference type="SUPFAM" id="SSF52540">
    <property type="entry name" value="P-loop containing nucleoside triphosphate hydrolases"/>
    <property type="match status" value="1"/>
</dbReference>
<dbReference type="PRINTS" id="PR01590">
    <property type="entry name" value="HTHFIS"/>
</dbReference>
<comment type="caution">
    <text evidence="8">The sequence shown here is derived from an EMBL/GenBank/DDBJ whole genome shotgun (WGS) entry which is preliminary data.</text>
</comment>
<evidence type="ECO:0008006" key="10">
    <source>
        <dbReference type="Google" id="ProtNLM"/>
    </source>
</evidence>
<reference evidence="8 9" key="1">
    <citation type="submission" date="2013-07" db="EMBL/GenBank/DDBJ databases">
        <title>Comparative Genomic and Metabolomic Analysis of Twelve Strains of Pseudoalteromonas luteoviolacea.</title>
        <authorList>
            <person name="Vynne N.G."/>
            <person name="Mansson M."/>
            <person name="Gram L."/>
        </authorList>
    </citation>
    <scope>NUCLEOTIDE SEQUENCE [LARGE SCALE GENOMIC DNA]</scope>
    <source>
        <strain evidence="8 9">S4060-1</strain>
    </source>
</reference>
<dbReference type="InterPro" id="IPR009057">
    <property type="entry name" value="Homeodomain-like_sf"/>
</dbReference>
<dbReference type="InterPro" id="IPR011006">
    <property type="entry name" value="CheY-like_superfamily"/>
</dbReference>
<dbReference type="PROSITE" id="PS00675">
    <property type="entry name" value="SIGMA54_INTERACT_1"/>
    <property type="match status" value="1"/>
</dbReference>
<dbReference type="InterPro" id="IPR003593">
    <property type="entry name" value="AAA+_ATPase"/>
</dbReference>
<dbReference type="SMART" id="SM00448">
    <property type="entry name" value="REC"/>
    <property type="match status" value="1"/>
</dbReference>
<dbReference type="Gene3D" id="1.10.10.60">
    <property type="entry name" value="Homeodomain-like"/>
    <property type="match status" value="1"/>
</dbReference>
<keyword evidence="4" id="KW-0804">Transcription</keyword>
<dbReference type="Pfam" id="PF25601">
    <property type="entry name" value="AAA_lid_14"/>
    <property type="match status" value="1"/>
</dbReference>
<dbReference type="PROSITE" id="PS00688">
    <property type="entry name" value="SIGMA54_INTERACT_3"/>
    <property type="match status" value="1"/>
</dbReference>
<protein>
    <recommendedName>
        <fullName evidence="10">Chemotaxis protein CheY</fullName>
    </recommendedName>
</protein>
<evidence type="ECO:0000313" key="9">
    <source>
        <dbReference type="Proteomes" id="UP000076661"/>
    </source>
</evidence>
<dbReference type="InterPro" id="IPR027417">
    <property type="entry name" value="P-loop_NTPase"/>
</dbReference>
<feature type="domain" description="Response regulatory" evidence="7">
    <location>
        <begin position="2"/>
        <end position="121"/>
    </location>
</feature>
<sequence>MTILIIDDNVEVRLSIAYFLEDQGFDVIEAESPDIAKQLLSVKAISLILLDMNFTRDTTSGDEGLSFLSWLHTQSKPPAVICLTGWGSVSLAVQALQLGACDFIEKPWQNDELLASIQQQQTLSQRQGSRLADCQVEMSSTVENQRTYDWQSPIMRSFEAKLARIAKTDATILLCGESGVGKSHVVEGLHSQSLRASGPLVSVNVGALSASLFESELFGHVKGAFTDAKATRDGRFTIADSGTLFLDEIATLSLPLQAKLLRVLESGEYEVLGSSETLRSDIRVICATNANLNALVEQGTFRNDLLYRINTFVFELPPLRQRKEDIAPFAQYLLERHAIRYQMTAKPLSQEVVAALLRYPWPGNIRELSHVMERALLMSDGDQIELHDCQLRLARPVAGHSTHHDASNSQQQTLADIEKAAISKVLSEENGVVDSSAKRLGISKSSLYRRLDKYGLKNES</sequence>
<dbReference type="Gene3D" id="3.40.50.2300">
    <property type="match status" value="1"/>
</dbReference>
<dbReference type="FunFam" id="3.40.50.300:FF:000006">
    <property type="entry name" value="DNA-binding transcriptional regulator NtrC"/>
    <property type="match status" value="1"/>
</dbReference>
<dbReference type="PROSITE" id="PS50110">
    <property type="entry name" value="RESPONSE_REGULATORY"/>
    <property type="match status" value="1"/>
</dbReference>
<dbReference type="Pfam" id="PF02954">
    <property type="entry name" value="HTH_8"/>
    <property type="match status" value="1"/>
</dbReference>
<feature type="domain" description="Sigma-54 factor interaction" evidence="6">
    <location>
        <begin position="148"/>
        <end position="377"/>
    </location>
</feature>
<keyword evidence="5" id="KW-0597">Phosphoprotein</keyword>
<evidence type="ECO:0000256" key="5">
    <source>
        <dbReference type="PROSITE-ProRule" id="PRU00169"/>
    </source>
</evidence>
<evidence type="ECO:0000256" key="1">
    <source>
        <dbReference type="ARBA" id="ARBA00022741"/>
    </source>
</evidence>
<gene>
    <name evidence="8" type="ORF">N478_20720</name>
</gene>
<dbReference type="EMBL" id="AUXX01000019">
    <property type="protein sequence ID" value="KZN65857.1"/>
    <property type="molecule type" value="Genomic_DNA"/>
</dbReference>
<dbReference type="PATRIC" id="fig|1365257.3.peg.2834"/>
<organism evidence="8 9">
    <name type="scientific">Pseudoalteromonas luteoviolacea S4060-1</name>
    <dbReference type="NCBI Taxonomy" id="1365257"/>
    <lineage>
        <taxon>Bacteria</taxon>
        <taxon>Pseudomonadati</taxon>
        <taxon>Pseudomonadota</taxon>
        <taxon>Gammaproteobacteria</taxon>
        <taxon>Alteromonadales</taxon>
        <taxon>Pseudoalteromonadaceae</taxon>
        <taxon>Pseudoalteromonas</taxon>
    </lineage>
</organism>
<keyword evidence="1" id="KW-0547">Nucleotide-binding</keyword>
<dbReference type="SMART" id="SM00382">
    <property type="entry name" value="AAA"/>
    <property type="match status" value="1"/>
</dbReference>
<dbReference type="Pfam" id="PF00158">
    <property type="entry name" value="Sigma54_activat"/>
    <property type="match status" value="1"/>
</dbReference>
<dbReference type="Gene3D" id="3.40.50.300">
    <property type="entry name" value="P-loop containing nucleotide triphosphate hydrolases"/>
    <property type="match status" value="1"/>
</dbReference>
<dbReference type="Proteomes" id="UP000076661">
    <property type="component" value="Unassembled WGS sequence"/>
</dbReference>
<dbReference type="PROSITE" id="PS50045">
    <property type="entry name" value="SIGMA54_INTERACT_4"/>
    <property type="match status" value="1"/>
</dbReference>
<dbReference type="SUPFAM" id="SSF52172">
    <property type="entry name" value="CheY-like"/>
    <property type="match status" value="1"/>
</dbReference>
<evidence type="ECO:0000259" key="7">
    <source>
        <dbReference type="PROSITE" id="PS50110"/>
    </source>
</evidence>
<dbReference type="AlphaFoldDB" id="A0A161YTX1"/>
<evidence type="ECO:0000256" key="2">
    <source>
        <dbReference type="ARBA" id="ARBA00022840"/>
    </source>
</evidence>
<dbReference type="InterPro" id="IPR001789">
    <property type="entry name" value="Sig_transdc_resp-reg_receiver"/>
</dbReference>
<evidence type="ECO:0000256" key="3">
    <source>
        <dbReference type="ARBA" id="ARBA00023015"/>
    </source>
</evidence>
<dbReference type="InterPro" id="IPR058031">
    <property type="entry name" value="AAA_lid_NorR"/>
</dbReference>
<dbReference type="CDD" id="cd00009">
    <property type="entry name" value="AAA"/>
    <property type="match status" value="1"/>
</dbReference>
<dbReference type="SUPFAM" id="SSF46689">
    <property type="entry name" value="Homeodomain-like"/>
    <property type="match status" value="1"/>
</dbReference>
<name>A0A161YTX1_9GAMM</name>
<dbReference type="InterPro" id="IPR002197">
    <property type="entry name" value="HTH_Fis"/>
</dbReference>
<keyword evidence="3" id="KW-0805">Transcription regulation</keyword>
<dbReference type="Gene3D" id="1.10.8.60">
    <property type="match status" value="1"/>
</dbReference>
<evidence type="ECO:0000313" key="8">
    <source>
        <dbReference type="EMBL" id="KZN65857.1"/>
    </source>
</evidence>
<accession>A0A161YTX1</accession>
<dbReference type="GO" id="GO:0006355">
    <property type="term" value="P:regulation of DNA-templated transcription"/>
    <property type="evidence" value="ECO:0007669"/>
    <property type="project" value="InterPro"/>
</dbReference>
<dbReference type="InterPro" id="IPR002078">
    <property type="entry name" value="Sigma_54_int"/>
</dbReference>
<evidence type="ECO:0000259" key="6">
    <source>
        <dbReference type="PROSITE" id="PS50045"/>
    </source>
</evidence>
<feature type="modified residue" description="4-aspartylphosphate" evidence="5">
    <location>
        <position position="51"/>
    </location>
</feature>
<evidence type="ECO:0000256" key="4">
    <source>
        <dbReference type="ARBA" id="ARBA00023163"/>
    </source>
</evidence>
<dbReference type="PANTHER" id="PTHR32071">
    <property type="entry name" value="TRANSCRIPTIONAL REGULATORY PROTEIN"/>
    <property type="match status" value="1"/>
</dbReference>
<dbReference type="Pfam" id="PF00072">
    <property type="entry name" value="Response_reg"/>
    <property type="match status" value="1"/>
</dbReference>
<dbReference type="PANTHER" id="PTHR32071:SF113">
    <property type="entry name" value="ALGINATE BIOSYNTHESIS TRANSCRIPTIONAL REGULATORY PROTEIN ALGB"/>
    <property type="match status" value="1"/>
</dbReference>
<dbReference type="GO" id="GO:0000160">
    <property type="term" value="P:phosphorelay signal transduction system"/>
    <property type="evidence" value="ECO:0007669"/>
    <property type="project" value="InterPro"/>
</dbReference>
<dbReference type="InterPro" id="IPR025944">
    <property type="entry name" value="Sigma_54_int_dom_CS"/>
</dbReference>
<proteinExistence type="predicted"/>
<dbReference type="GO" id="GO:0005524">
    <property type="term" value="F:ATP binding"/>
    <property type="evidence" value="ECO:0007669"/>
    <property type="project" value="UniProtKB-KW"/>
</dbReference>
<dbReference type="GO" id="GO:0043565">
    <property type="term" value="F:sequence-specific DNA binding"/>
    <property type="evidence" value="ECO:0007669"/>
    <property type="project" value="InterPro"/>
</dbReference>
<dbReference type="RefSeq" id="WP_063381474.1">
    <property type="nucleotide sequence ID" value="NZ_AUXX01000019.1"/>
</dbReference>
<keyword evidence="2" id="KW-0067">ATP-binding</keyword>